<dbReference type="Pfam" id="PF13392">
    <property type="entry name" value="HNH_3"/>
    <property type="match status" value="1"/>
</dbReference>
<keyword evidence="3" id="KW-0378">Hydrolase</keyword>
<accession>A0ABW2F7B8</accession>
<dbReference type="GO" id="GO:0016787">
    <property type="term" value="F:hydrolase activity"/>
    <property type="evidence" value="ECO:0007669"/>
    <property type="project" value="UniProtKB-KW"/>
</dbReference>
<evidence type="ECO:0000256" key="1">
    <source>
        <dbReference type="SAM" id="MobiDB-lite"/>
    </source>
</evidence>
<keyword evidence="3" id="KW-0255">Endonuclease</keyword>
<sequence>MRNHGKPWSPEDDADLERLYPHNENRVLERIFGRPGQAITSRAHKLQLRKAPDYTPPRRGCFEKGQAPWNKGKSHSPAGSEKGRFKPGQKPPTWVPIGTERVNKDGILERKTQGAEHPKDNWRSVHSLIWEEHHGPIPDGYLVRFKDGNRQNITIDNLELVSRAENMERNSYHRYGPEIAQLYQLKGVLTRKMNQRRREIENQDH</sequence>
<protein>
    <submittedName>
        <fullName evidence="3">HNH endonuclease signature motif containing protein</fullName>
        <ecNumber evidence="3">3.1.-.-</ecNumber>
    </submittedName>
</protein>
<dbReference type="EMBL" id="JBHSZP010000053">
    <property type="protein sequence ID" value="MFC7091929.1"/>
    <property type="molecule type" value="Genomic_DNA"/>
</dbReference>
<reference evidence="4" key="1">
    <citation type="journal article" date="2019" name="Int. J. Syst. Evol. Microbiol.">
        <title>The Global Catalogue of Microorganisms (GCM) 10K type strain sequencing project: providing services to taxonomists for standard genome sequencing and annotation.</title>
        <authorList>
            <consortium name="The Broad Institute Genomics Platform"/>
            <consortium name="The Broad Institute Genome Sequencing Center for Infectious Disease"/>
            <person name="Wu L."/>
            <person name="Ma J."/>
        </authorList>
    </citation>
    <scope>NUCLEOTIDE SEQUENCE [LARGE SCALE GENOMIC DNA]</scope>
    <source>
        <strain evidence="4">CGMCC 1.13666</strain>
    </source>
</reference>
<dbReference type="InterPro" id="IPR003615">
    <property type="entry name" value="HNH_nuc"/>
</dbReference>
<dbReference type="EC" id="3.1.-.-" evidence="3"/>
<gene>
    <name evidence="3" type="ORF">ACFQH5_20515</name>
</gene>
<dbReference type="Proteomes" id="UP001596411">
    <property type="component" value="Unassembled WGS sequence"/>
</dbReference>
<dbReference type="SUPFAM" id="SSF54060">
    <property type="entry name" value="His-Me finger endonucleases"/>
    <property type="match status" value="1"/>
</dbReference>
<organism evidence="3 4">
    <name type="scientific">Halomonas salifodinae</name>
    <dbReference type="NCBI Taxonomy" id="438745"/>
    <lineage>
        <taxon>Bacteria</taxon>
        <taxon>Pseudomonadati</taxon>
        <taxon>Pseudomonadota</taxon>
        <taxon>Gammaproteobacteria</taxon>
        <taxon>Oceanospirillales</taxon>
        <taxon>Halomonadaceae</taxon>
        <taxon>Halomonas</taxon>
    </lineage>
</organism>
<keyword evidence="3" id="KW-0540">Nuclease</keyword>
<dbReference type="Gene3D" id="3.90.75.20">
    <property type="match status" value="1"/>
</dbReference>
<evidence type="ECO:0000313" key="4">
    <source>
        <dbReference type="Proteomes" id="UP001596411"/>
    </source>
</evidence>
<proteinExistence type="predicted"/>
<feature type="region of interest" description="Disordered" evidence="1">
    <location>
        <begin position="63"/>
        <end position="96"/>
    </location>
</feature>
<evidence type="ECO:0000313" key="3">
    <source>
        <dbReference type="EMBL" id="MFC7091929.1"/>
    </source>
</evidence>
<comment type="caution">
    <text evidence="3">The sequence shown here is derived from an EMBL/GenBank/DDBJ whole genome shotgun (WGS) entry which is preliminary data.</text>
</comment>
<evidence type="ECO:0000259" key="2">
    <source>
        <dbReference type="Pfam" id="PF13392"/>
    </source>
</evidence>
<dbReference type="RefSeq" id="WP_346064050.1">
    <property type="nucleotide sequence ID" value="NZ_BAAADR010000040.1"/>
</dbReference>
<feature type="domain" description="HNH nuclease" evidence="2">
    <location>
        <begin position="125"/>
        <end position="167"/>
    </location>
</feature>
<dbReference type="InterPro" id="IPR044925">
    <property type="entry name" value="His-Me_finger_sf"/>
</dbReference>
<dbReference type="GO" id="GO:0004519">
    <property type="term" value="F:endonuclease activity"/>
    <property type="evidence" value="ECO:0007669"/>
    <property type="project" value="UniProtKB-KW"/>
</dbReference>
<keyword evidence="4" id="KW-1185">Reference proteome</keyword>
<name>A0ABW2F7B8_9GAMM</name>